<dbReference type="OrthoDB" id="3265526at2759"/>
<keyword evidence="4" id="KW-1185">Reference proteome</keyword>
<organism evidence="3 4">
    <name type="scientific">Collybiopsis luxurians FD-317 M1</name>
    <dbReference type="NCBI Taxonomy" id="944289"/>
    <lineage>
        <taxon>Eukaryota</taxon>
        <taxon>Fungi</taxon>
        <taxon>Dikarya</taxon>
        <taxon>Basidiomycota</taxon>
        <taxon>Agaricomycotina</taxon>
        <taxon>Agaricomycetes</taxon>
        <taxon>Agaricomycetidae</taxon>
        <taxon>Agaricales</taxon>
        <taxon>Marasmiineae</taxon>
        <taxon>Omphalotaceae</taxon>
        <taxon>Collybiopsis</taxon>
        <taxon>Collybiopsis luxurians</taxon>
    </lineage>
</organism>
<dbReference type="Pfam" id="PF20152">
    <property type="entry name" value="DUF6534"/>
    <property type="match status" value="1"/>
</dbReference>
<sequence length="331" mass="36643">MAESPPTPQLVLGPYYFGIVLNTFLYGILLLQLIIYYQGYKTDRPWLRYFVFYLFFVETVNTGISLAMIYQPLVGQFGTDGPMTFFPTLLPSQPLLETAISAPVQFFYAWRIRVIMKSNWVPALILLATFASIAGAFWTSISVVEAHTYLNKELVNHGALTWTWSTFGSDVIISIALITSLVRRKSGMKNTDDAINRIVRTTLQTGAITGIFSVLDVVLFVAVSNSTVNFTFDFGLPKLYSNALVSTLNARSGLVQVALEQPQDNVLFWKEPGAGVSTVRSSGRQVTSAGSAGSEVVFQTPNIYSRTEFIEMNSGGLDRDTAESGLYREPK</sequence>
<keyword evidence="1" id="KW-0472">Membrane</keyword>
<feature type="domain" description="DUF6534" evidence="2">
    <location>
        <begin position="168"/>
        <end position="252"/>
    </location>
</feature>
<protein>
    <recommendedName>
        <fullName evidence="2">DUF6534 domain-containing protein</fullName>
    </recommendedName>
</protein>
<evidence type="ECO:0000259" key="2">
    <source>
        <dbReference type="Pfam" id="PF20152"/>
    </source>
</evidence>
<feature type="transmembrane region" description="Helical" evidence="1">
    <location>
        <begin position="49"/>
        <end position="70"/>
    </location>
</feature>
<gene>
    <name evidence="3" type="ORF">GYMLUDRAFT_41607</name>
</gene>
<evidence type="ECO:0000313" key="3">
    <source>
        <dbReference type="EMBL" id="KIK62691.1"/>
    </source>
</evidence>
<evidence type="ECO:0000256" key="1">
    <source>
        <dbReference type="SAM" id="Phobius"/>
    </source>
</evidence>
<name>A0A0D0C3J1_9AGAR</name>
<feature type="transmembrane region" description="Helical" evidence="1">
    <location>
        <begin position="90"/>
        <end position="108"/>
    </location>
</feature>
<dbReference type="InterPro" id="IPR045339">
    <property type="entry name" value="DUF6534"/>
</dbReference>
<keyword evidence="1" id="KW-1133">Transmembrane helix</keyword>
<feature type="transmembrane region" description="Helical" evidence="1">
    <location>
        <begin position="203"/>
        <end position="223"/>
    </location>
</feature>
<feature type="transmembrane region" description="Helical" evidence="1">
    <location>
        <begin position="15"/>
        <end position="37"/>
    </location>
</feature>
<feature type="transmembrane region" description="Helical" evidence="1">
    <location>
        <begin position="161"/>
        <end position="182"/>
    </location>
</feature>
<dbReference type="HOGENOM" id="CLU_046025_2_0_1"/>
<proteinExistence type="predicted"/>
<accession>A0A0D0C3J1</accession>
<feature type="transmembrane region" description="Helical" evidence="1">
    <location>
        <begin position="120"/>
        <end position="141"/>
    </location>
</feature>
<keyword evidence="1" id="KW-0812">Transmembrane</keyword>
<dbReference type="AlphaFoldDB" id="A0A0D0C3J1"/>
<dbReference type="EMBL" id="KN834766">
    <property type="protein sequence ID" value="KIK62691.1"/>
    <property type="molecule type" value="Genomic_DNA"/>
</dbReference>
<dbReference type="Proteomes" id="UP000053593">
    <property type="component" value="Unassembled WGS sequence"/>
</dbReference>
<evidence type="ECO:0000313" key="4">
    <source>
        <dbReference type="Proteomes" id="UP000053593"/>
    </source>
</evidence>
<dbReference type="PANTHER" id="PTHR40465:SF1">
    <property type="entry name" value="DUF6534 DOMAIN-CONTAINING PROTEIN"/>
    <property type="match status" value="1"/>
</dbReference>
<reference evidence="3 4" key="1">
    <citation type="submission" date="2014-04" db="EMBL/GenBank/DDBJ databases">
        <title>Evolutionary Origins and Diversification of the Mycorrhizal Mutualists.</title>
        <authorList>
            <consortium name="DOE Joint Genome Institute"/>
            <consortium name="Mycorrhizal Genomics Consortium"/>
            <person name="Kohler A."/>
            <person name="Kuo A."/>
            <person name="Nagy L.G."/>
            <person name="Floudas D."/>
            <person name="Copeland A."/>
            <person name="Barry K.W."/>
            <person name="Cichocki N."/>
            <person name="Veneault-Fourrey C."/>
            <person name="LaButti K."/>
            <person name="Lindquist E.A."/>
            <person name="Lipzen A."/>
            <person name="Lundell T."/>
            <person name="Morin E."/>
            <person name="Murat C."/>
            <person name="Riley R."/>
            <person name="Ohm R."/>
            <person name="Sun H."/>
            <person name="Tunlid A."/>
            <person name="Henrissat B."/>
            <person name="Grigoriev I.V."/>
            <person name="Hibbett D.S."/>
            <person name="Martin F."/>
        </authorList>
    </citation>
    <scope>NUCLEOTIDE SEQUENCE [LARGE SCALE GENOMIC DNA]</scope>
    <source>
        <strain evidence="3 4">FD-317 M1</strain>
    </source>
</reference>
<dbReference type="PANTHER" id="PTHR40465">
    <property type="entry name" value="CHROMOSOME 1, WHOLE GENOME SHOTGUN SEQUENCE"/>
    <property type="match status" value="1"/>
</dbReference>